<evidence type="ECO:0000313" key="2">
    <source>
        <dbReference type="EMBL" id="KAF3334475.1"/>
    </source>
</evidence>
<feature type="region of interest" description="Disordered" evidence="1">
    <location>
        <begin position="47"/>
        <end position="79"/>
    </location>
</feature>
<comment type="caution">
    <text evidence="2">The sequence shown here is derived from an EMBL/GenBank/DDBJ whole genome shotgun (WGS) entry which is preliminary data.</text>
</comment>
<gene>
    <name evidence="2" type="ORF">FCM35_KLT21079</name>
</gene>
<feature type="compositionally biased region" description="Basic and acidic residues" evidence="1">
    <location>
        <begin position="61"/>
        <end position="71"/>
    </location>
</feature>
<evidence type="ECO:0000313" key="3">
    <source>
        <dbReference type="Proteomes" id="UP000623129"/>
    </source>
</evidence>
<accession>A0A833QUF2</accession>
<dbReference type="Proteomes" id="UP000623129">
    <property type="component" value="Unassembled WGS sequence"/>
</dbReference>
<organism evidence="2 3">
    <name type="scientific">Carex littledalei</name>
    <dbReference type="NCBI Taxonomy" id="544730"/>
    <lineage>
        <taxon>Eukaryota</taxon>
        <taxon>Viridiplantae</taxon>
        <taxon>Streptophyta</taxon>
        <taxon>Embryophyta</taxon>
        <taxon>Tracheophyta</taxon>
        <taxon>Spermatophyta</taxon>
        <taxon>Magnoliopsida</taxon>
        <taxon>Liliopsida</taxon>
        <taxon>Poales</taxon>
        <taxon>Cyperaceae</taxon>
        <taxon>Cyperoideae</taxon>
        <taxon>Cariceae</taxon>
        <taxon>Carex</taxon>
        <taxon>Carex subgen. Euthyceras</taxon>
    </lineage>
</organism>
<dbReference type="PANTHER" id="PTHR35736:SF1">
    <property type="entry name" value="EXPRESSED PROTEIN"/>
    <property type="match status" value="1"/>
</dbReference>
<proteinExistence type="predicted"/>
<dbReference type="EMBL" id="SWLB01000009">
    <property type="protein sequence ID" value="KAF3334475.1"/>
    <property type="molecule type" value="Genomic_DNA"/>
</dbReference>
<keyword evidence="3" id="KW-1185">Reference proteome</keyword>
<sequence length="595" mass="67025">MKHQLSYRPPQPYRRRYGVSSPLTFITLSCTALFFILHSRTPSFSKPDPLDLPLPIQSDKSQTRREGHWTKPETTNASRSRCATVEEMGQSLSGSGSESEKESLRIREIIRRHIDINGAGRVRQLPAKEFCRHGFVLGKSSEAGFGNEMYKILTGAALSIMLNRSLIIGQTRHICTLTPYISYTNNSFTLEEVKHLWRKNRCAKDYKKALKVRVDNFESPTETNVLCSDWTYWKQPIIWFQGTADAVGIQFFLKNIHPNMRRAALNLFGDPYMMSSRPNVFGELMRVLAAPSDSIREAVNWVLNGVDPDVALHMRMLSNRSIRATKSAIECIKKAIERCCARILRPRIVLVSDTPSFVREITPFISEFAEVLHFDYKSYEASSRSGMSINTSHERLEFRAKDWGPAPRWVAFVDFFLASRAKHAVVSGAHRRVGTTYAQLIAALAAANHQGNYMEGSNFTFFSSFQSNLLTNGLSSQVGWGHVWNRFAGALSCQKQTDQCTATPLLPPAWWDETWQSPMSRDVRRLAAYGVKISDEEHNTAIISSAHVIEVTTVSSRCWVGKANVLRSLLPLAGPAPPFIFNAVVFDKTVCAFAI</sequence>
<protein>
    <submittedName>
        <fullName evidence="2">Uncharacterized protein</fullName>
    </submittedName>
</protein>
<dbReference type="PANTHER" id="PTHR35736">
    <property type="entry name" value="EXPRESSED PROTEIN"/>
    <property type="match status" value="1"/>
</dbReference>
<dbReference type="Pfam" id="PF25102">
    <property type="entry name" value="DUF7810"/>
    <property type="match status" value="1"/>
</dbReference>
<dbReference type="InterPro" id="IPR056712">
    <property type="entry name" value="DUF7810"/>
</dbReference>
<dbReference type="OrthoDB" id="1930927at2759"/>
<reference evidence="2" key="1">
    <citation type="submission" date="2020-01" db="EMBL/GenBank/DDBJ databases">
        <title>Genome sequence of Kobresia littledalei, the first chromosome-level genome in the family Cyperaceae.</title>
        <authorList>
            <person name="Qu G."/>
        </authorList>
    </citation>
    <scope>NUCLEOTIDE SEQUENCE</scope>
    <source>
        <strain evidence="2">C.B.Clarke</strain>
        <tissue evidence="2">Leaf</tissue>
    </source>
</reference>
<dbReference type="AlphaFoldDB" id="A0A833QUF2"/>
<evidence type="ECO:0000256" key="1">
    <source>
        <dbReference type="SAM" id="MobiDB-lite"/>
    </source>
</evidence>
<name>A0A833QUF2_9POAL</name>
<dbReference type="PROSITE" id="PS51257">
    <property type="entry name" value="PROKAR_LIPOPROTEIN"/>
    <property type="match status" value="1"/>
</dbReference>